<evidence type="ECO:0000256" key="2">
    <source>
        <dbReference type="ARBA" id="ARBA00023015"/>
    </source>
</evidence>
<feature type="domain" description="Response regulatory" evidence="7">
    <location>
        <begin position="10"/>
        <end position="126"/>
    </location>
</feature>
<dbReference type="Proteomes" id="UP000282460">
    <property type="component" value="Unassembled WGS sequence"/>
</dbReference>
<dbReference type="SMART" id="SM00421">
    <property type="entry name" value="HTH_LUXR"/>
    <property type="match status" value="1"/>
</dbReference>
<accession>A0A3L7J4E1</accession>
<evidence type="ECO:0000313" key="8">
    <source>
        <dbReference type="EMBL" id="RLQ85463.1"/>
    </source>
</evidence>
<sequence length="229" mass="24583">MTTAPEGRIRVLIADDQYLIRSGLRSILSAEDDLVVVGEAGDGVSAARAAEALKADVVLMDIQMPGSDGIEGVRLLAEMRPEARALVLTMYDLDEYVVTALRAGASGFLLKTTPPSQLAAAIRMCHGGGQLFAPSVTHRLIDAYVRHPPPVSGTPREVVSLTTRELEVYRALATGLSNAEIARQLFLGEATVKSHVTRILAKLGLRDRVQAVIFAFECGLVYGTERDNA</sequence>
<dbReference type="InterPro" id="IPR058245">
    <property type="entry name" value="NreC/VraR/RcsB-like_REC"/>
</dbReference>
<keyword evidence="9" id="KW-1185">Reference proteome</keyword>
<dbReference type="CDD" id="cd06170">
    <property type="entry name" value="LuxR_C_like"/>
    <property type="match status" value="1"/>
</dbReference>
<dbReference type="GO" id="GO:0006355">
    <property type="term" value="P:regulation of DNA-templated transcription"/>
    <property type="evidence" value="ECO:0007669"/>
    <property type="project" value="InterPro"/>
</dbReference>
<keyword evidence="3 8" id="KW-0238">DNA-binding</keyword>
<dbReference type="AlphaFoldDB" id="A0A3L7J4E1"/>
<reference evidence="8 9" key="1">
    <citation type="submission" date="2018-10" db="EMBL/GenBank/DDBJ databases">
        <authorList>
            <person name="Li J."/>
        </authorList>
    </citation>
    <scope>NUCLEOTIDE SEQUENCE [LARGE SCALE GENOMIC DNA]</scope>
    <source>
        <strain evidence="8 9">ZD1-4</strain>
    </source>
</reference>
<gene>
    <name evidence="8" type="ORF">D9V28_00790</name>
</gene>
<dbReference type="InterPro" id="IPR011006">
    <property type="entry name" value="CheY-like_superfamily"/>
</dbReference>
<evidence type="ECO:0000259" key="6">
    <source>
        <dbReference type="PROSITE" id="PS50043"/>
    </source>
</evidence>
<dbReference type="Pfam" id="PF00072">
    <property type="entry name" value="Response_reg"/>
    <property type="match status" value="1"/>
</dbReference>
<evidence type="ECO:0000313" key="9">
    <source>
        <dbReference type="Proteomes" id="UP000282460"/>
    </source>
</evidence>
<dbReference type="Pfam" id="PF00196">
    <property type="entry name" value="GerE"/>
    <property type="match status" value="1"/>
</dbReference>
<organism evidence="8 9">
    <name type="scientific">Mycetocola zhadangensis</name>
    <dbReference type="NCBI Taxonomy" id="1164595"/>
    <lineage>
        <taxon>Bacteria</taxon>
        <taxon>Bacillati</taxon>
        <taxon>Actinomycetota</taxon>
        <taxon>Actinomycetes</taxon>
        <taxon>Micrococcales</taxon>
        <taxon>Microbacteriaceae</taxon>
        <taxon>Mycetocola</taxon>
    </lineage>
</organism>
<evidence type="ECO:0000256" key="1">
    <source>
        <dbReference type="ARBA" id="ARBA00022553"/>
    </source>
</evidence>
<keyword evidence="1 5" id="KW-0597">Phosphoprotein</keyword>
<dbReference type="InterPro" id="IPR016032">
    <property type="entry name" value="Sig_transdc_resp-reg_C-effctor"/>
</dbReference>
<protein>
    <submittedName>
        <fullName evidence="8">DNA-binding response regulator</fullName>
    </submittedName>
</protein>
<feature type="domain" description="HTH luxR-type" evidence="6">
    <location>
        <begin position="154"/>
        <end position="219"/>
    </location>
</feature>
<evidence type="ECO:0000256" key="4">
    <source>
        <dbReference type="ARBA" id="ARBA00023163"/>
    </source>
</evidence>
<dbReference type="PROSITE" id="PS50110">
    <property type="entry name" value="RESPONSE_REGULATORY"/>
    <property type="match status" value="1"/>
</dbReference>
<dbReference type="SUPFAM" id="SSF46894">
    <property type="entry name" value="C-terminal effector domain of the bipartite response regulators"/>
    <property type="match status" value="1"/>
</dbReference>
<dbReference type="PANTHER" id="PTHR43214">
    <property type="entry name" value="TWO-COMPONENT RESPONSE REGULATOR"/>
    <property type="match status" value="1"/>
</dbReference>
<dbReference type="InterPro" id="IPR001789">
    <property type="entry name" value="Sig_transdc_resp-reg_receiver"/>
</dbReference>
<dbReference type="RefSeq" id="WP_121657828.1">
    <property type="nucleotide sequence ID" value="NZ_BMEK01000001.1"/>
</dbReference>
<keyword evidence="4" id="KW-0804">Transcription</keyword>
<evidence type="ECO:0000256" key="3">
    <source>
        <dbReference type="ARBA" id="ARBA00023125"/>
    </source>
</evidence>
<dbReference type="PROSITE" id="PS00622">
    <property type="entry name" value="HTH_LUXR_1"/>
    <property type="match status" value="1"/>
</dbReference>
<dbReference type="EMBL" id="RCWJ01000001">
    <property type="protein sequence ID" value="RLQ85463.1"/>
    <property type="molecule type" value="Genomic_DNA"/>
</dbReference>
<evidence type="ECO:0000259" key="7">
    <source>
        <dbReference type="PROSITE" id="PS50110"/>
    </source>
</evidence>
<dbReference type="InterPro" id="IPR000792">
    <property type="entry name" value="Tscrpt_reg_LuxR_C"/>
</dbReference>
<proteinExistence type="predicted"/>
<dbReference type="PANTHER" id="PTHR43214:SF24">
    <property type="entry name" value="TRANSCRIPTIONAL REGULATORY PROTEIN NARL-RELATED"/>
    <property type="match status" value="1"/>
</dbReference>
<dbReference type="PROSITE" id="PS50043">
    <property type="entry name" value="HTH_LUXR_2"/>
    <property type="match status" value="1"/>
</dbReference>
<feature type="modified residue" description="4-aspartylphosphate" evidence="5">
    <location>
        <position position="61"/>
    </location>
</feature>
<dbReference type="GO" id="GO:0000160">
    <property type="term" value="P:phosphorelay signal transduction system"/>
    <property type="evidence" value="ECO:0007669"/>
    <property type="project" value="InterPro"/>
</dbReference>
<dbReference type="SUPFAM" id="SSF52172">
    <property type="entry name" value="CheY-like"/>
    <property type="match status" value="1"/>
</dbReference>
<keyword evidence="2" id="KW-0805">Transcription regulation</keyword>
<dbReference type="PRINTS" id="PR00038">
    <property type="entry name" value="HTHLUXR"/>
</dbReference>
<comment type="caution">
    <text evidence="8">The sequence shown here is derived from an EMBL/GenBank/DDBJ whole genome shotgun (WGS) entry which is preliminary data.</text>
</comment>
<dbReference type="OrthoDB" id="9808843at2"/>
<dbReference type="InterPro" id="IPR039420">
    <property type="entry name" value="WalR-like"/>
</dbReference>
<evidence type="ECO:0000256" key="5">
    <source>
        <dbReference type="PROSITE-ProRule" id="PRU00169"/>
    </source>
</evidence>
<name>A0A3L7J4E1_9MICO</name>
<dbReference type="GO" id="GO:0003677">
    <property type="term" value="F:DNA binding"/>
    <property type="evidence" value="ECO:0007669"/>
    <property type="project" value="UniProtKB-KW"/>
</dbReference>
<dbReference type="SMART" id="SM00448">
    <property type="entry name" value="REC"/>
    <property type="match status" value="1"/>
</dbReference>
<dbReference type="Gene3D" id="3.40.50.2300">
    <property type="match status" value="1"/>
</dbReference>
<dbReference type="CDD" id="cd17535">
    <property type="entry name" value="REC_NarL-like"/>
    <property type="match status" value="1"/>
</dbReference>